<dbReference type="AlphaFoldDB" id="A0A818QN01"/>
<gene>
    <name evidence="1" type="ORF">FNK824_LOCUS5364</name>
</gene>
<sequence length="283" mass="32311">MLDIHRKINLPFHYIQLDSWWYYKAIGGGVSPWKSRPDIFPDGLPTLYRQMESIPLAAHNRYWAPDTVYFDKYALLIDNINQLSLPIGNDLFRIDLLSEAAHDWGLIMYEQDWLHLMSMSEGADKANITIQYCSSFPRHALQALEISRVTQARVSVDYTRHIVHREDQWTIGISSLLSDALDIAPFKDVFWSTTNEPGSAYKPSPMEPLPEREIVIAILSTGPVSPGDVINYTDSKRITKCCQQDGLILKPDRPITMIDLLISDWSQNNGNKQGELYSTQPTI</sequence>
<organism evidence="1 2">
    <name type="scientific">Rotaria sordida</name>
    <dbReference type="NCBI Taxonomy" id="392033"/>
    <lineage>
        <taxon>Eukaryota</taxon>
        <taxon>Metazoa</taxon>
        <taxon>Spiralia</taxon>
        <taxon>Gnathifera</taxon>
        <taxon>Rotifera</taxon>
        <taxon>Eurotatoria</taxon>
        <taxon>Bdelloidea</taxon>
        <taxon>Philodinida</taxon>
        <taxon>Philodinidae</taxon>
        <taxon>Rotaria</taxon>
    </lineage>
</organism>
<comment type="caution">
    <text evidence="1">The sequence shown here is derived from an EMBL/GenBank/DDBJ whole genome shotgun (WGS) entry which is preliminary data.</text>
</comment>
<name>A0A818QN01_9BILA</name>
<evidence type="ECO:0000313" key="1">
    <source>
        <dbReference type="EMBL" id="CAF3639472.1"/>
    </source>
</evidence>
<dbReference type="Proteomes" id="UP000663874">
    <property type="component" value="Unassembled WGS sequence"/>
</dbReference>
<proteinExistence type="predicted"/>
<protein>
    <submittedName>
        <fullName evidence="1">Uncharacterized protein</fullName>
    </submittedName>
</protein>
<accession>A0A818QN01</accession>
<dbReference type="InterPro" id="IPR017853">
    <property type="entry name" value="GH"/>
</dbReference>
<dbReference type="SUPFAM" id="SSF51445">
    <property type="entry name" value="(Trans)glycosidases"/>
    <property type="match status" value="1"/>
</dbReference>
<reference evidence="1" key="1">
    <citation type="submission" date="2021-02" db="EMBL/GenBank/DDBJ databases">
        <authorList>
            <person name="Nowell W R."/>
        </authorList>
    </citation>
    <scope>NUCLEOTIDE SEQUENCE</scope>
</reference>
<evidence type="ECO:0000313" key="2">
    <source>
        <dbReference type="Proteomes" id="UP000663874"/>
    </source>
</evidence>
<dbReference type="EMBL" id="CAJOBE010000425">
    <property type="protein sequence ID" value="CAF3639472.1"/>
    <property type="molecule type" value="Genomic_DNA"/>
</dbReference>